<evidence type="ECO:0000313" key="1">
    <source>
        <dbReference type="EMBL" id="MBO8449945.1"/>
    </source>
</evidence>
<protein>
    <recommendedName>
        <fullName evidence="3">Uracil-DNA glycosylase</fullName>
    </recommendedName>
</protein>
<proteinExistence type="predicted"/>
<accession>A0A9D9ENR0</accession>
<gene>
    <name evidence="1" type="ORF">IAA96_02450</name>
</gene>
<comment type="caution">
    <text evidence="1">The sequence shown here is derived from an EMBL/GenBank/DDBJ whole genome shotgun (WGS) entry which is preliminary data.</text>
</comment>
<dbReference type="AlphaFoldDB" id="A0A9D9ENR0"/>
<dbReference type="EMBL" id="JADIMS010000041">
    <property type="protein sequence ID" value="MBO8449945.1"/>
    <property type="molecule type" value="Genomic_DNA"/>
</dbReference>
<organism evidence="1 2">
    <name type="scientific">Candidatus Avitreponema avistercoris</name>
    <dbReference type="NCBI Taxonomy" id="2840705"/>
    <lineage>
        <taxon>Bacteria</taxon>
        <taxon>Pseudomonadati</taxon>
        <taxon>Spirochaetota</taxon>
        <taxon>Spirochaetia</taxon>
        <taxon>Spirochaetales</taxon>
        <taxon>Candidatus Avitreponema</taxon>
    </lineage>
</organism>
<evidence type="ECO:0008006" key="3">
    <source>
        <dbReference type="Google" id="ProtNLM"/>
    </source>
</evidence>
<name>A0A9D9ENR0_9SPIR</name>
<dbReference type="Proteomes" id="UP000823616">
    <property type="component" value="Unassembled WGS sequence"/>
</dbReference>
<reference evidence="1" key="2">
    <citation type="journal article" date="2021" name="PeerJ">
        <title>Extensive microbial diversity within the chicken gut microbiome revealed by metagenomics and culture.</title>
        <authorList>
            <person name="Gilroy R."/>
            <person name="Ravi A."/>
            <person name="Getino M."/>
            <person name="Pursley I."/>
            <person name="Horton D.L."/>
            <person name="Alikhan N.F."/>
            <person name="Baker D."/>
            <person name="Gharbi K."/>
            <person name="Hall N."/>
            <person name="Watson M."/>
            <person name="Adriaenssens E.M."/>
            <person name="Foster-Nyarko E."/>
            <person name="Jarju S."/>
            <person name="Secka A."/>
            <person name="Antonio M."/>
            <person name="Oren A."/>
            <person name="Chaudhuri R.R."/>
            <person name="La Ragione R."/>
            <person name="Hildebrand F."/>
            <person name="Pallen M.J."/>
        </authorList>
    </citation>
    <scope>NUCLEOTIDE SEQUENCE</scope>
    <source>
        <strain evidence="1">B3-4054</strain>
    </source>
</reference>
<sequence length="253" mass="28464">MTDVQWQAFQSFRECFRRRCSAWEDACSGWLPELQRQAAEEGGTPAYPVETPVVYNTALDAVCPQDEIRLILVSDNPGKEEQRERNRKYLVGQAGKLAARFFSSHPELGVDFRKNAVVLNKTPVHSARTKQLAFLCRHGGEAFRTLFAQSQQFMAEETADLRKALSCPLWIAGYGELRPRGLFAVYAETLARIRESGADPALAENVLLFQHFSMNRFTIDLRSSPYTKNAGNLPLAAQLEMLGKAHRADVLGW</sequence>
<evidence type="ECO:0000313" key="2">
    <source>
        <dbReference type="Proteomes" id="UP000823616"/>
    </source>
</evidence>
<reference evidence="1" key="1">
    <citation type="submission" date="2020-10" db="EMBL/GenBank/DDBJ databases">
        <authorList>
            <person name="Gilroy R."/>
        </authorList>
    </citation>
    <scope>NUCLEOTIDE SEQUENCE</scope>
    <source>
        <strain evidence="1">B3-4054</strain>
    </source>
</reference>